<name>A0A4Z0GWA9_9BACI</name>
<dbReference type="InterPro" id="IPR036390">
    <property type="entry name" value="WH_DNA-bd_sf"/>
</dbReference>
<accession>A0A4Z0GWA9</accession>
<dbReference type="InterPro" id="IPR030489">
    <property type="entry name" value="TR_Rrf2-type_CS"/>
</dbReference>
<dbReference type="InterPro" id="IPR036388">
    <property type="entry name" value="WH-like_DNA-bd_sf"/>
</dbReference>
<dbReference type="PANTHER" id="PTHR33221">
    <property type="entry name" value="WINGED HELIX-TURN-HELIX TRANSCRIPTIONAL REGULATOR, RRF2 FAMILY"/>
    <property type="match status" value="1"/>
</dbReference>
<dbReference type="GO" id="GO:0005829">
    <property type="term" value="C:cytosol"/>
    <property type="evidence" value="ECO:0007669"/>
    <property type="project" value="TreeGrafter"/>
</dbReference>
<dbReference type="PROSITE" id="PS51197">
    <property type="entry name" value="HTH_RRF2_2"/>
    <property type="match status" value="1"/>
</dbReference>
<evidence type="ECO:0000256" key="2">
    <source>
        <dbReference type="ARBA" id="ARBA00034078"/>
    </source>
</evidence>
<dbReference type="OrthoDB" id="9795923at2"/>
<gene>
    <name evidence="4" type="ORF">E4663_17395</name>
</gene>
<proteinExistence type="predicted"/>
<dbReference type="PROSITE" id="PS01332">
    <property type="entry name" value="HTH_RRF2_1"/>
    <property type="match status" value="1"/>
</dbReference>
<keyword evidence="1" id="KW-0238">DNA-binding</keyword>
<sequence length="147" mass="16785">MRLKKYTDYALRVLLYTASKNEGELANKKEISEVFHISENHLGKIIHELNKLSLIETIRGRSGGIRLAKPPKEINIGYVVRAMEDDFHLLECFHCATNYCVITPACKLKHVLHDALRAFLEVVDSYTLADLLTNQDELRELMGISTE</sequence>
<dbReference type="GO" id="GO:0003700">
    <property type="term" value="F:DNA-binding transcription factor activity"/>
    <property type="evidence" value="ECO:0007669"/>
    <property type="project" value="TreeGrafter"/>
</dbReference>
<evidence type="ECO:0000313" key="5">
    <source>
        <dbReference type="Proteomes" id="UP000297982"/>
    </source>
</evidence>
<dbReference type="Gene3D" id="1.10.10.10">
    <property type="entry name" value="Winged helix-like DNA-binding domain superfamily/Winged helix DNA-binding domain"/>
    <property type="match status" value="1"/>
</dbReference>
<dbReference type="EMBL" id="SRJC01000007">
    <property type="protein sequence ID" value="TGB01250.1"/>
    <property type="molecule type" value="Genomic_DNA"/>
</dbReference>
<evidence type="ECO:0000256" key="3">
    <source>
        <dbReference type="ARBA" id="ARBA00040173"/>
    </source>
</evidence>
<dbReference type="STRING" id="192814.GCA_900166575_02610"/>
<organism evidence="4 5">
    <name type="scientific">Halobacillus salinus</name>
    <dbReference type="NCBI Taxonomy" id="192814"/>
    <lineage>
        <taxon>Bacteria</taxon>
        <taxon>Bacillati</taxon>
        <taxon>Bacillota</taxon>
        <taxon>Bacilli</taxon>
        <taxon>Bacillales</taxon>
        <taxon>Bacillaceae</taxon>
        <taxon>Halobacillus</taxon>
    </lineage>
</organism>
<comment type="cofactor">
    <cofactor evidence="2">
        <name>[2Fe-2S] cluster</name>
        <dbReference type="ChEBI" id="CHEBI:190135"/>
    </cofactor>
</comment>
<reference evidence="4 5" key="1">
    <citation type="journal article" date="2003" name="Int. J. Syst. Evol. Microbiol.">
        <title>Halobacillus salinus sp. nov., isolated from a salt lake on the coast of the East Sea in Korea.</title>
        <authorList>
            <person name="Yoon J.H."/>
            <person name="Kang K.H."/>
            <person name="Park Y.H."/>
        </authorList>
    </citation>
    <scope>NUCLEOTIDE SEQUENCE [LARGE SCALE GENOMIC DNA]</scope>
    <source>
        <strain evidence="4 5">HSL-3</strain>
    </source>
</reference>
<dbReference type="Proteomes" id="UP000297982">
    <property type="component" value="Unassembled WGS sequence"/>
</dbReference>
<dbReference type="RefSeq" id="WP_079477515.1">
    <property type="nucleotide sequence ID" value="NZ_FVYZ01000003.1"/>
</dbReference>
<evidence type="ECO:0000256" key="1">
    <source>
        <dbReference type="ARBA" id="ARBA00023125"/>
    </source>
</evidence>
<dbReference type="AlphaFoldDB" id="A0A4Z0GWA9"/>
<dbReference type="GO" id="GO:0003677">
    <property type="term" value="F:DNA binding"/>
    <property type="evidence" value="ECO:0007669"/>
    <property type="project" value="UniProtKB-KW"/>
</dbReference>
<dbReference type="Pfam" id="PF02082">
    <property type="entry name" value="Rrf2"/>
    <property type="match status" value="1"/>
</dbReference>
<comment type="caution">
    <text evidence="4">The sequence shown here is derived from an EMBL/GenBank/DDBJ whole genome shotgun (WGS) entry which is preliminary data.</text>
</comment>
<dbReference type="SUPFAM" id="SSF46785">
    <property type="entry name" value="Winged helix' DNA-binding domain"/>
    <property type="match status" value="1"/>
</dbReference>
<evidence type="ECO:0000313" key="4">
    <source>
        <dbReference type="EMBL" id="TGB01250.1"/>
    </source>
</evidence>
<dbReference type="InterPro" id="IPR000944">
    <property type="entry name" value="Tscrpt_reg_Rrf2"/>
</dbReference>
<protein>
    <recommendedName>
        <fullName evidence="3">HTH-type transcriptional regulator NsrR</fullName>
    </recommendedName>
</protein>
<dbReference type="NCBIfam" id="TIGR00738">
    <property type="entry name" value="rrf2_super"/>
    <property type="match status" value="1"/>
</dbReference>
<dbReference type="PANTHER" id="PTHR33221:SF4">
    <property type="entry name" value="HTH-TYPE TRANSCRIPTIONAL REPRESSOR NSRR"/>
    <property type="match status" value="1"/>
</dbReference>
<keyword evidence="5" id="KW-1185">Reference proteome</keyword>